<dbReference type="GO" id="GO:0005737">
    <property type="term" value="C:cytoplasm"/>
    <property type="evidence" value="ECO:0007669"/>
    <property type="project" value="TreeGrafter"/>
</dbReference>
<dbReference type="Gene3D" id="3.30.9.10">
    <property type="entry name" value="D-Amino Acid Oxidase, subunit A, domain 2"/>
    <property type="match status" value="1"/>
</dbReference>
<evidence type="ECO:0000256" key="4">
    <source>
        <dbReference type="ARBA" id="ARBA00022827"/>
    </source>
</evidence>
<evidence type="ECO:0000256" key="5">
    <source>
        <dbReference type="ARBA" id="ARBA00023002"/>
    </source>
</evidence>
<evidence type="ECO:0000313" key="7">
    <source>
        <dbReference type="EMBL" id="KAB8207144.1"/>
    </source>
</evidence>
<dbReference type="OMA" id="KHIVAFR"/>
<dbReference type="AlphaFoldDB" id="A0A5N6DQG9"/>
<keyword evidence="3" id="KW-0285">Flavoprotein</keyword>
<comment type="cofactor">
    <cofactor evidence="1">
        <name>FAD</name>
        <dbReference type="ChEBI" id="CHEBI:57692"/>
    </cofactor>
</comment>
<dbReference type="SUPFAM" id="SSF54373">
    <property type="entry name" value="FAD-linked reductases, C-terminal domain"/>
    <property type="match status" value="1"/>
</dbReference>
<dbReference type="InterPro" id="IPR006076">
    <property type="entry name" value="FAD-dep_OxRdtase"/>
</dbReference>
<dbReference type="Pfam" id="PF01266">
    <property type="entry name" value="DAO"/>
    <property type="match status" value="1"/>
</dbReference>
<name>A0A5N6DQG9_ASPPA</name>
<dbReference type="EMBL" id="ML734958">
    <property type="protein sequence ID" value="KAB8207144.1"/>
    <property type="molecule type" value="Genomic_DNA"/>
</dbReference>
<comment type="similarity">
    <text evidence="2">Belongs to the DAMOX/DASOX family.</text>
</comment>
<protein>
    <submittedName>
        <fullName evidence="7">Nucleotide-binding domain-containing protein</fullName>
    </submittedName>
</protein>
<keyword evidence="4" id="KW-0274">FAD</keyword>
<dbReference type="InterPro" id="IPR006181">
    <property type="entry name" value="D-amino_acid_oxidase_CS"/>
</dbReference>
<accession>A0A5N6DQG9</accession>
<gene>
    <name evidence="7" type="ORF">BDV34DRAFT_223710</name>
</gene>
<dbReference type="VEuPathDB" id="FungiDB:BDV34DRAFT_223710"/>
<dbReference type="GO" id="GO:0003884">
    <property type="term" value="F:D-amino-acid oxidase activity"/>
    <property type="evidence" value="ECO:0007669"/>
    <property type="project" value="InterPro"/>
</dbReference>
<evidence type="ECO:0000259" key="6">
    <source>
        <dbReference type="Pfam" id="PF01266"/>
    </source>
</evidence>
<feature type="domain" description="FAD dependent oxidoreductase" evidence="6">
    <location>
        <begin position="78"/>
        <end position="287"/>
    </location>
</feature>
<evidence type="ECO:0000313" key="8">
    <source>
        <dbReference type="Proteomes" id="UP000326532"/>
    </source>
</evidence>
<evidence type="ECO:0000256" key="1">
    <source>
        <dbReference type="ARBA" id="ARBA00001974"/>
    </source>
</evidence>
<dbReference type="PANTHER" id="PTHR11530">
    <property type="entry name" value="D-AMINO ACID OXIDASE"/>
    <property type="match status" value="1"/>
</dbReference>
<proteinExistence type="inferred from homology"/>
<sequence>MPTSPERAGLLCRSDNVDHRAGAAIFLHPDAKGQSLQTENFKYYWALAHGDPRSGVQVVKATEFYDDRDDDSTIWYKHVVPRYRLLPKGELYPGAKLGFTYQSMTVNPLMFLPWIKKVLEARGVRFIRKEVHSIDEAKHIVKCDIAVHASGLGAAQLAGDKDVLPIRGQTMFLETDIDELAMFQGSHYTYIIPRMYSGGAIVGGVSQEGNLDHNMDESLRPDILRRVKRLSMGRLQSLDPSKDSTKHIVAFRPGRKGCYRIEAEGNVVHAYGFGSLGYVYSYGAALKVLELVDTMVSGLDGVDYEIEHGPSNSSLEGTCIQPLHEWSQYMNLMTLVGVQGYVE</sequence>
<dbReference type="Gene3D" id="3.40.50.720">
    <property type="entry name" value="NAD(P)-binding Rossmann-like Domain"/>
    <property type="match status" value="1"/>
</dbReference>
<dbReference type="GO" id="GO:0071949">
    <property type="term" value="F:FAD binding"/>
    <property type="evidence" value="ECO:0007669"/>
    <property type="project" value="InterPro"/>
</dbReference>
<evidence type="ECO:0000256" key="2">
    <source>
        <dbReference type="ARBA" id="ARBA00006730"/>
    </source>
</evidence>
<keyword evidence="5" id="KW-0560">Oxidoreductase</keyword>
<dbReference type="InterPro" id="IPR023209">
    <property type="entry name" value="DAO"/>
</dbReference>
<organism evidence="7 8">
    <name type="scientific">Aspergillus parasiticus</name>
    <dbReference type="NCBI Taxonomy" id="5067"/>
    <lineage>
        <taxon>Eukaryota</taxon>
        <taxon>Fungi</taxon>
        <taxon>Dikarya</taxon>
        <taxon>Ascomycota</taxon>
        <taxon>Pezizomycotina</taxon>
        <taxon>Eurotiomycetes</taxon>
        <taxon>Eurotiomycetidae</taxon>
        <taxon>Eurotiales</taxon>
        <taxon>Aspergillaceae</taxon>
        <taxon>Aspergillus</taxon>
        <taxon>Aspergillus subgen. Circumdati</taxon>
    </lineage>
</organism>
<keyword evidence="8" id="KW-1185">Reference proteome</keyword>
<dbReference type="Proteomes" id="UP000326532">
    <property type="component" value="Unassembled WGS sequence"/>
</dbReference>
<dbReference type="PANTHER" id="PTHR11530:SF11">
    <property type="entry name" value="D-ASPARTATE OXIDASE"/>
    <property type="match status" value="1"/>
</dbReference>
<dbReference type="SUPFAM" id="SSF51971">
    <property type="entry name" value="Nucleotide-binding domain"/>
    <property type="match status" value="1"/>
</dbReference>
<dbReference type="PROSITE" id="PS00677">
    <property type="entry name" value="DAO"/>
    <property type="match status" value="1"/>
</dbReference>
<dbReference type="GO" id="GO:0019478">
    <property type="term" value="P:D-amino acid catabolic process"/>
    <property type="evidence" value="ECO:0007669"/>
    <property type="project" value="TreeGrafter"/>
</dbReference>
<reference evidence="7 8" key="1">
    <citation type="submission" date="2019-04" db="EMBL/GenBank/DDBJ databases">
        <title>Fungal friends and foes A comparative genomics study of 23 Aspergillus species from section Flavi.</title>
        <authorList>
            <consortium name="DOE Joint Genome Institute"/>
            <person name="Kjaerbolling I."/>
            <person name="Vesth T.C."/>
            <person name="Frisvad J.C."/>
            <person name="Nybo J.L."/>
            <person name="Theobald S."/>
            <person name="Kildgaard S."/>
            <person name="Petersen T.I."/>
            <person name="Kuo A."/>
            <person name="Sato A."/>
            <person name="Lyhne E.K."/>
            <person name="Kogle M.E."/>
            <person name="Wiebenga A."/>
            <person name="Kun R.S."/>
            <person name="Lubbers R.J."/>
            <person name="Makela M.R."/>
            <person name="Barry K."/>
            <person name="Chovatia M."/>
            <person name="Clum A."/>
            <person name="Daum C."/>
            <person name="Haridas S."/>
            <person name="He G."/>
            <person name="LaButti K."/>
            <person name="Lipzen A."/>
            <person name="Mondo S."/>
            <person name="Pangilinan J."/>
            <person name="Riley R."/>
            <person name="Salamov A."/>
            <person name="Simmons B.A."/>
            <person name="Magnuson J.K."/>
            <person name="Henrissat B."/>
            <person name="Mortensen U.H."/>
            <person name="Larsen T.O."/>
            <person name="De vries R.P."/>
            <person name="Grigoriev I.V."/>
            <person name="Machida M."/>
            <person name="Baker S.E."/>
            <person name="Andersen M.R."/>
        </authorList>
    </citation>
    <scope>NUCLEOTIDE SEQUENCE [LARGE SCALE GENOMIC DNA]</scope>
    <source>
        <strain evidence="7 8">CBS 117618</strain>
    </source>
</reference>
<evidence type="ECO:0000256" key="3">
    <source>
        <dbReference type="ARBA" id="ARBA00022630"/>
    </source>
</evidence>